<dbReference type="Gene3D" id="1.10.10.10">
    <property type="entry name" value="Winged helix-like DNA-binding domain superfamily/Winged helix DNA-binding domain"/>
    <property type="match status" value="1"/>
</dbReference>
<dbReference type="InterPro" id="IPR039422">
    <property type="entry name" value="MarR/SlyA-like"/>
</dbReference>
<evidence type="ECO:0000313" key="2">
    <source>
        <dbReference type="EMBL" id="GGJ71088.1"/>
    </source>
</evidence>
<keyword evidence="3" id="KW-1185">Reference proteome</keyword>
<dbReference type="GeneID" id="303305578"/>
<dbReference type="EMBL" id="BMKX01000010">
    <property type="protein sequence ID" value="GGJ71088.1"/>
    <property type="molecule type" value="Genomic_DNA"/>
</dbReference>
<protein>
    <recommendedName>
        <fullName evidence="1">HTH marR-type domain-containing protein</fullName>
    </recommendedName>
</protein>
<dbReference type="PRINTS" id="PR00598">
    <property type="entry name" value="HTHMARR"/>
</dbReference>
<dbReference type="PANTHER" id="PTHR33164">
    <property type="entry name" value="TRANSCRIPTIONAL REGULATOR, MARR FAMILY"/>
    <property type="match status" value="1"/>
</dbReference>
<reference evidence="3" key="1">
    <citation type="journal article" date="2019" name="Int. J. Syst. Evol. Microbiol.">
        <title>The Global Catalogue of Microorganisms (GCM) 10K type strain sequencing project: providing services to taxonomists for standard genome sequencing and annotation.</title>
        <authorList>
            <consortium name="The Broad Institute Genomics Platform"/>
            <consortium name="The Broad Institute Genome Sequencing Center for Infectious Disease"/>
            <person name="Wu L."/>
            <person name="Ma J."/>
        </authorList>
    </citation>
    <scope>NUCLEOTIDE SEQUENCE [LARGE SCALE GENOMIC DNA]</scope>
    <source>
        <strain evidence="3">CGMCC 1.3685</strain>
    </source>
</reference>
<evidence type="ECO:0000313" key="3">
    <source>
        <dbReference type="Proteomes" id="UP000606115"/>
    </source>
</evidence>
<feature type="domain" description="HTH marR-type" evidence="1">
    <location>
        <begin position="9"/>
        <end position="140"/>
    </location>
</feature>
<organism evidence="2 3">
    <name type="scientific">Glutamicibacter ardleyensis</name>
    <dbReference type="NCBI Taxonomy" id="225894"/>
    <lineage>
        <taxon>Bacteria</taxon>
        <taxon>Bacillati</taxon>
        <taxon>Actinomycetota</taxon>
        <taxon>Actinomycetes</taxon>
        <taxon>Micrococcales</taxon>
        <taxon>Micrococcaceae</taxon>
        <taxon>Glutamicibacter</taxon>
    </lineage>
</organism>
<name>A0ABQ2DS55_9MICC</name>
<dbReference type="SMART" id="SM00347">
    <property type="entry name" value="HTH_MARR"/>
    <property type="match status" value="1"/>
</dbReference>
<dbReference type="PANTHER" id="PTHR33164:SF43">
    <property type="entry name" value="HTH-TYPE TRANSCRIPTIONAL REPRESSOR YETL"/>
    <property type="match status" value="1"/>
</dbReference>
<evidence type="ECO:0000259" key="1">
    <source>
        <dbReference type="PROSITE" id="PS50995"/>
    </source>
</evidence>
<dbReference type="Proteomes" id="UP000606115">
    <property type="component" value="Unassembled WGS sequence"/>
</dbReference>
<dbReference type="InterPro" id="IPR036390">
    <property type="entry name" value="WH_DNA-bd_sf"/>
</dbReference>
<proteinExistence type="predicted"/>
<dbReference type="InterPro" id="IPR000835">
    <property type="entry name" value="HTH_MarR-typ"/>
</dbReference>
<accession>A0ABQ2DS55</accession>
<sequence length="155" mass="17558">METPPDARSSKVLRLMEQFQEAYIDAEEGYRKELGLNETDLRALRALGINEQLSPGQLAERLSLTSASITAVLDRLATHGYIRREAHSHDRRKTLIRHGENFPGIPQQTALRLRSIYRAFRELGEAEQQTVLGFLTQLCKVLESAAENQPRSNKS</sequence>
<dbReference type="SUPFAM" id="SSF46785">
    <property type="entry name" value="Winged helix' DNA-binding domain"/>
    <property type="match status" value="1"/>
</dbReference>
<dbReference type="Pfam" id="PF12802">
    <property type="entry name" value="MarR_2"/>
    <property type="match status" value="1"/>
</dbReference>
<dbReference type="RefSeq" id="WP_096256138.1">
    <property type="nucleotide sequence ID" value="NZ_BMKX01000010.1"/>
</dbReference>
<gene>
    <name evidence="2" type="ORF">GCM10007173_32460</name>
</gene>
<comment type="caution">
    <text evidence="2">The sequence shown here is derived from an EMBL/GenBank/DDBJ whole genome shotgun (WGS) entry which is preliminary data.</text>
</comment>
<dbReference type="PROSITE" id="PS50995">
    <property type="entry name" value="HTH_MARR_2"/>
    <property type="match status" value="1"/>
</dbReference>
<dbReference type="InterPro" id="IPR036388">
    <property type="entry name" value="WH-like_DNA-bd_sf"/>
</dbReference>